<reference evidence="1 2" key="1">
    <citation type="journal article" date="2019" name="Commun. Biol.">
        <title>The bagworm genome reveals a unique fibroin gene that provides high tensile strength.</title>
        <authorList>
            <person name="Kono N."/>
            <person name="Nakamura H."/>
            <person name="Ohtoshi R."/>
            <person name="Tomita M."/>
            <person name="Numata K."/>
            <person name="Arakawa K."/>
        </authorList>
    </citation>
    <scope>NUCLEOTIDE SEQUENCE [LARGE SCALE GENOMIC DNA]</scope>
</reference>
<sequence length="155" mass="17860">MVPQRWEKEQRETTKTLGRRHCWSRMDENCEGQFGFTKSRSTTEAGVELTEQIFGVWEESRDAICVFCDLSKTFDCVHHNALIRKLHHYDVRGLSLGLLESYLSGRVLKVDINGTHQAVPVLPVAECGRRARRRAYIRPADGRRRRRGTAPPPKL</sequence>
<accession>A0A4C1TGW9</accession>
<evidence type="ECO:0000313" key="2">
    <source>
        <dbReference type="Proteomes" id="UP000299102"/>
    </source>
</evidence>
<dbReference type="AlphaFoldDB" id="A0A4C1TGW9"/>
<dbReference type="STRING" id="151549.A0A4C1TGW9"/>
<comment type="caution">
    <text evidence="1">The sequence shown here is derived from an EMBL/GenBank/DDBJ whole genome shotgun (WGS) entry which is preliminary data.</text>
</comment>
<dbReference type="OrthoDB" id="414730at2759"/>
<dbReference type="EMBL" id="BGZK01000052">
    <property type="protein sequence ID" value="GBP12541.1"/>
    <property type="molecule type" value="Genomic_DNA"/>
</dbReference>
<proteinExistence type="predicted"/>
<organism evidence="1 2">
    <name type="scientific">Eumeta variegata</name>
    <name type="common">Bagworm moth</name>
    <name type="synonym">Eumeta japonica</name>
    <dbReference type="NCBI Taxonomy" id="151549"/>
    <lineage>
        <taxon>Eukaryota</taxon>
        <taxon>Metazoa</taxon>
        <taxon>Ecdysozoa</taxon>
        <taxon>Arthropoda</taxon>
        <taxon>Hexapoda</taxon>
        <taxon>Insecta</taxon>
        <taxon>Pterygota</taxon>
        <taxon>Neoptera</taxon>
        <taxon>Endopterygota</taxon>
        <taxon>Lepidoptera</taxon>
        <taxon>Glossata</taxon>
        <taxon>Ditrysia</taxon>
        <taxon>Tineoidea</taxon>
        <taxon>Psychidae</taxon>
        <taxon>Oiketicinae</taxon>
        <taxon>Eumeta</taxon>
    </lineage>
</organism>
<evidence type="ECO:0000313" key="1">
    <source>
        <dbReference type="EMBL" id="GBP12541.1"/>
    </source>
</evidence>
<dbReference type="Proteomes" id="UP000299102">
    <property type="component" value="Unassembled WGS sequence"/>
</dbReference>
<gene>
    <name evidence="1" type="ORF">EVAR_10212_1</name>
</gene>
<name>A0A4C1TGW9_EUMVA</name>
<keyword evidence="2" id="KW-1185">Reference proteome</keyword>
<protein>
    <submittedName>
        <fullName evidence="1">Uncharacterized protein</fullName>
    </submittedName>
</protein>